<proteinExistence type="predicted"/>
<dbReference type="InterPro" id="IPR050397">
    <property type="entry name" value="Env_Response_Regulators"/>
</dbReference>
<evidence type="ECO:0000259" key="6">
    <source>
        <dbReference type="PROSITE" id="PS51063"/>
    </source>
</evidence>
<dbReference type="GO" id="GO:0005829">
    <property type="term" value="C:cytosol"/>
    <property type="evidence" value="ECO:0007669"/>
    <property type="project" value="TreeGrafter"/>
</dbReference>
<dbReference type="PROSITE" id="PS00042">
    <property type="entry name" value="HTH_CRP_1"/>
    <property type="match status" value="1"/>
</dbReference>
<evidence type="ECO:0000259" key="5">
    <source>
        <dbReference type="PROSITE" id="PS50042"/>
    </source>
</evidence>
<dbReference type="Gene3D" id="2.60.120.10">
    <property type="entry name" value="Jelly Rolls"/>
    <property type="match status" value="1"/>
</dbReference>
<dbReference type="Proteomes" id="UP000266016">
    <property type="component" value="Unassembled WGS sequence"/>
</dbReference>
<protein>
    <submittedName>
        <fullName evidence="7">Crp/Fnr family transcriptional regulator</fullName>
    </submittedName>
</protein>
<dbReference type="CDD" id="cd00038">
    <property type="entry name" value="CAP_ED"/>
    <property type="match status" value="1"/>
</dbReference>
<keyword evidence="8" id="KW-1185">Reference proteome</keyword>
<gene>
    <name evidence="7" type="ORF">D1953_19105</name>
</gene>
<dbReference type="PANTHER" id="PTHR24567">
    <property type="entry name" value="CRP FAMILY TRANSCRIPTIONAL REGULATORY PROTEIN"/>
    <property type="match status" value="1"/>
</dbReference>
<dbReference type="GO" id="GO:0003677">
    <property type="term" value="F:DNA binding"/>
    <property type="evidence" value="ECO:0007669"/>
    <property type="project" value="UniProtKB-KW"/>
</dbReference>
<evidence type="ECO:0000313" key="7">
    <source>
        <dbReference type="EMBL" id="RID82108.1"/>
    </source>
</evidence>
<dbReference type="CDD" id="cd00092">
    <property type="entry name" value="HTH_CRP"/>
    <property type="match status" value="1"/>
</dbReference>
<evidence type="ECO:0000256" key="3">
    <source>
        <dbReference type="ARBA" id="ARBA00023159"/>
    </source>
</evidence>
<dbReference type="InterPro" id="IPR018490">
    <property type="entry name" value="cNMP-bd_dom_sf"/>
</dbReference>
<dbReference type="GO" id="GO:0003700">
    <property type="term" value="F:DNA-binding transcription factor activity"/>
    <property type="evidence" value="ECO:0007669"/>
    <property type="project" value="InterPro"/>
</dbReference>
<evidence type="ECO:0000313" key="8">
    <source>
        <dbReference type="Proteomes" id="UP000266016"/>
    </source>
</evidence>
<dbReference type="Gene3D" id="1.10.10.10">
    <property type="entry name" value="Winged helix-like DNA-binding domain superfamily/Winged helix DNA-binding domain"/>
    <property type="match status" value="1"/>
</dbReference>
<keyword evidence="2" id="KW-0238">DNA-binding</keyword>
<dbReference type="InterPro" id="IPR036388">
    <property type="entry name" value="WH-like_DNA-bd_sf"/>
</dbReference>
<feature type="domain" description="HTH crp-type" evidence="6">
    <location>
        <begin position="142"/>
        <end position="216"/>
    </location>
</feature>
<keyword evidence="3" id="KW-0010">Activator</keyword>
<dbReference type="RefSeq" id="WP_119118742.1">
    <property type="nucleotide sequence ID" value="NZ_QWVS01000054.1"/>
</dbReference>
<feature type="domain" description="Cyclic nucleotide-binding" evidence="5">
    <location>
        <begin position="13"/>
        <end position="111"/>
    </location>
</feature>
<dbReference type="InterPro" id="IPR036390">
    <property type="entry name" value="WH_DNA-bd_sf"/>
</dbReference>
<sequence>MQANMNRSGFISQELFQLLEEIGTIKKIEKNTYLFQEGMEANELYLIKSGMVHLHHLTMEGRELTLRICKQHDLIGELILFAEHAKYILSAKVIADGEVLMIQKDQLERRLSSDGKLTFEFMKWYSDHVRNIQSKQKDLLLNGRKGALYSTLIRLANSYGVEHRDGILIDMLLTNQNLADFCACTRESMNRMLIELRKQGILSYNHSGKIVIHDIDFLRQRNGCDSCPIEKCSIN</sequence>
<dbReference type="Pfam" id="PF00027">
    <property type="entry name" value="cNMP_binding"/>
    <property type="match status" value="1"/>
</dbReference>
<dbReference type="SMART" id="SM00100">
    <property type="entry name" value="cNMP"/>
    <property type="match status" value="1"/>
</dbReference>
<dbReference type="Pfam" id="PF13545">
    <property type="entry name" value="HTH_Crp_2"/>
    <property type="match status" value="1"/>
</dbReference>
<reference evidence="7 8" key="1">
    <citation type="submission" date="2018-08" db="EMBL/GenBank/DDBJ databases">
        <title>Bacillus jemisoniae sp. nov., Bacillus chryseoplanitiae sp. nov., Bacillus resnikiae sp. nov., and Bacillus frankliniae sp. nov., isolated from Viking spacecraft and associated surfaces.</title>
        <authorList>
            <person name="Seuylemezian A."/>
            <person name="Vaishampayan P."/>
        </authorList>
    </citation>
    <scope>NUCLEOTIDE SEQUENCE [LARGE SCALE GENOMIC DNA]</scope>
    <source>
        <strain evidence="7 8">MA001</strain>
    </source>
</reference>
<evidence type="ECO:0000256" key="1">
    <source>
        <dbReference type="ARBA" id="ARBA00023015"/>
    </source>
</evidence>
<dbReference type="InterPro" id="IPR018335">
    <property type="entry name" value="Tscrpt_reg_HTH_Crp-type_CS"/>
</dbReference>
<dbReference type="PROSITE" id="PS51063">
    <property type="entry name" value="HTH_CRP_2"/>
    <property type="match status" value="1"/>
</dbReference>
<dbReference type="SUPFAM" id="SSF51206">
    <property type="entry name" value="cAMP-binding domain-like"/>
    <property type="match status" value="1"/>
</dbReference>
<comment type="caution">
    <text evidence="7">The sequence shown here is derived from an EMBL/GenBank/DDBJ whole genome shotgun (WGS) entry which is preliminary data.</text>
</comment>
<dbReference type="AlphaFoldDB" id="A0A398AZL4"/>
<accession>A0A398AZL4</accession>
<evidence type="ECO:0000256" key="4">
    <source>
        <dbReference type="ARBA" id="ARBA00023163"/>
    </source>
</evidence>
<keyword evidence="4" id="KW-0804">Transcription</keyword>
<dbReference type="SUPFAM" id="SSF46785">
    <property type="entry name" value="Winged helix' DNA-binding domain"/>
    <property type="match status" value="1"/>
</dbReference>
<dbReference type="InterPro" id="IPR014710">
    <property type="entry name" value="RmlC-like_jellyroll"/>
</dbReference>
<dbReference type="PANTHER" id="PTHR24567:SF74">
    <property type="entry name" value="HTH-TYPE TRANSCRIPTIONAL REGULATOR ARCR"/>
    <property type="match status" value="1"/>
</dbReference>
<name>A0A398AZL4_9BACI</name>
<dbReference type="InterPro" id="IPR012318">
    <property type="entry name" value="HTH_CRP"/>
</dbReference>
<dbReference type="SMART" id="SM00419">
    <property type="entry name" value="HTH_CRP"/>
    <property type="match status" value="1"/>
</dbReference>
<evidence type="ECO:0000256" key="2">
    <source>
        <dbReference type="ARBA" id="ARBA00023125"/>
    </source>
</evidence>
<organism evidence="7 8">
    <name type="scientific">Peribacillus asahii</name>
    <dbReference type="NCBI Taxonomy" id="228899"/>
    <lineage>
        <taxon>Bacteria</taxon>
        <taxon>Bacillati</taxon>
        <taxon>Bacillota</taxon>
        <taxon>Bacilli</taxon>
        <taxon>Bacillales</taxon>
        <taxon>Bacillaceae</taxon>
        <taxon>Peribacillus</taxon>
    </lineage>
</organism>
<dbReference type="EMBL" id="QWVS01000054">
    <property type="protein sequence ID" value="RID82108.1"/>
    <property type="molecule type" value="Genomic_DNA"/>
</dbReference>
<dbReference type="PROSITE" id="PS50042">
    <property type="entry name" value="CNMP_BINDING_3"/>
    <property type="match status" value="1"/>
</dbReference>
<keyword evidence="1" id="KW-0805">Transcription regulation</keyword>
<dbReference type="InterPro" id="IPR000595">
    <property type="entry name" value="cNMP-bd_dom"/>
</dbReference>